<dbReference type="GO" id="GO:0098943">
    <property type="term" value="P:neurotransmitter receptor transport, postsynaptic endosome to lysosome"/>
    <property type="evidence" value="ECO:0007669"/>
    <property type="project" value="TreeGrafter"/>
</dbReference>
<keyword evidence="2 5" id="KW-0812">Transmembrane</keyword>
<proteinExistence type="predicted"/>
<keyword evidence="3 5" id="KW-1133">Transmembrane helix</keyword>
<dbReference type="GO" id="GO:0019226">
    <property type="term" value="P:transmission of nerve impulse"/>
    <property type="evidence" value="ECO:0007669"/>
    <property type="project" value="TreeGrafter"/>
</dbReference>
<dbReference type="GO" id="GO:0032281">
    <property type="term" value="C:AMPA glutamate receptor complex"/>
    <property type="evidence" value="ECO:0007669"/>
    <property type="project" value="TreeGrafter"/>
</dbReference>
<dbReference type="GO" id="GO:0016247">
    <property type="term" value="F:channel regulator activity"/>
    <property type="evidence" value="ECO:0007669"/>
    <property type="project" value="TreeGrafter"/>
</dbReference>
<evidence type="ECO:0000256" key="1">
    <source>
        <dbReference type="ARBA" id="ARBA00004141"/>
    </source>
</evidence>
<dbReference type="WBParaSite" id="Gr19_v10_g11811.t1">
    <property type="protein sequence ID" value="Gr19_v10_g11811.t1"/>
    <property type="gene ID" value="Gr19_v10_g11811"/>
</dbReference>
<accession>A0A914GWD9</accession>
<evidence type="ECO:0000313" key="7">
    <source>
        <dbReference type="WBParaSite" id="Gr19_v10_g11811.t1"/>
    </source>
</evidence>
<evidence type="ECO:0000256" key="5">
    <source>
        <dbReference type="SAM" id="Phobius"/>
    </source>
</evidence>
<dbReference type="Gene3D" id="1.20.140.150">
    <property type="match status" value="1"/>
</dbReference>
<feature type="transmembrane region" description="Helical" evidence="5">
    <location>
        <begin position="196"/>
        <end position="226"/>
    </location>
</feature>
<dbReference type="GO" id="GO:0051968">
    <property type="term" value="P:positive regulation of synaptic transmission, glutamatergic"/>
    <property type="evidence" value="ECO:0007669"/>
    <property type="project" value="TreeGrafter"/>
</dbReference>
<protein>
    <submittedName>
        <fullName evidence="7">Uncharacterized protein</fullName>
    </submittedName>
</protein>
<reference evidence="7" key="1">
    <citation type="submission" date="2022-11" db="UniProtKB">
        <authorList>
            <consortium name="WormBaseParasite"/>
        </authorList>
    </citation>
    <scope>IDENTIFICATION</scope>
</reference>
<organism evidence="6 7">
    <name type="scientific">Globodera rostochiensis</name>
    <name type="common">Golden nematode worm</name>
    <name type="synonym">Heterodera rostochiensis</name>
    <dbReference type="NCBI Taxonomy" id="31243"/>
    <lineage>
        <taxon>Eukaryota</taxon>
        <taxon>Metazoa</taxon>
        <taxon>Ecdysozoa</taxon>
        <taxon>Nematoda</taxon>
        <taxon>Chromadorea</taxon>
        <taxon>Rhabditida</taxon>
        <taxon>Tylenchina</taxon>
        <taxon>Tylenchomorpha</taxon>
        <taxon>Tylenchoidea</taxon>
        <taxon>Heteroderidae</taxon>
        <taxon>Heteroderinae</taxon>
        <taxon>Globodera</taxon>
    </lineage>
</organism>
<dbReference type="InterPro" id="IPR051072">
    <property type="entry name" value="CACNG_subunit"/>
</dbReference>
<dbReference type="PANTHER" id="PTHR12107:SF0">
    <property type="entry name" value="STARGAZIN (MAMMALIAN CALCIUM CHANNEL) HOMOLOG"/>
    <property type="match status" value="1"/>
</dbReference>
<dbReference type="Pfam" id="PF13903">
    <property type="entry name" value="Claudin_2"/>
    <property type="match status" value="1"/>
</dbReference>
<comment type="subcellular location">
    <subcellularLocation>
        <location evidence="1">Membrane</location>
        <topology evidence="1">Multi-pass membrane protein</topology>
    </subcellularLocation>
</comment>
<dbReference type="GO" id="GO:0005245">
    <property type="term" value="F:voltage-gated calcium channel activity"/>
    <property type="evidence" value="ECO:0007669"/>
    <property type="project" value="TreeGrafter"/>
</dbReference>
<keyword evidence="4 5" id="KW-0472">Membrane</keyword>
<sequence>MVLPVIFHRLTKIHPQNRVRLIKTAFLFSLIAVVANVIAVSTDNWLHTSEVLKYFIFPNKTIDYEDKMYPPTYFKNSTLGPWRFCWSDPITEFHCSQVDPFNHEEEDTSDVTTSVELSVHRAVPFMLGGCALDVLGLMCNTLCLLRPNPYQSLFFATLANIFTGLANFNCIILYMSSVSKEVGNKLYKASELDDSLFHYSYGFSFILLKISFLCTEMAALLIVIVYMSKRDERTYNAHRMRSMLRNLRVGTGGKWPRSKDPRDQQLLDNDRYHRHTRMNTLRRHSRNIALDDIQQFKKSPIEESAKATRRLEVPASVIF</sequence>
<dbReference type="InterPro" id="IPR004031">
    <property type="entry name" value="PMP22/EMP/MP20/Claudin"/>
</dbReference>
<evidence type="ECO:0000256" key="3">
    <source>
        <dbReference type="ARBA" id="ARBA00022989"/>
    </source>
</evidence>
<dbReference type="Proteomes" id="UP000887572">
    <property type="component" value="Unplaced"/>
</dbReference>
<feature type="transmembrane region" description="Helical" evidence="5">
    <location>
        <begin position="122"/>
        <end position="145"/>
    </location>
</feature>
<evidence type="ECO:0000256" key="4">
    <source>
        <dbReference type="ARBA" id="ARBA00023136"/>
    </source>
</evidence>
<feature type="transmembrane region" description="Helical" evidence="5">
    <location>
        <begin position="21"/>
        <end position="40"/>
    </location>
</feature>
<evidence type="ECO:0000313" key="6">
    <source>
        <dbReference type="Proteomes" id="UP000887572"/>
    </source>
</evidence>
<name>A0A914GWD9_GLORO</name>
<keyword evidence="6" id="KW-1185">Reference proteome</keyword>
<feature type="transmembrane region" description="Helical" evidence="5">
    <location>
        <begin position="152"/>
        <end position="176"/>
    </location>
</feature>
<dbReference type="PANTHER" id="PTHR12107">
    <property type="entry name" value="VOLTAGE-DEPENDENT CALCIUM CHANNEL GAMMA SUBUNIT"/>
    <property type="match status" value="1"/>
</dbReference>
<dbReference type="AlphaFoldDB" id="A0A914GWD9"/>
<evidence type="ECO:0000256" key="2">
    <source>
        <dbReference type="ARBA" id="ARBA00022692"/>
    </source>
</evidence>
<dbReference type="GO" id="GO:0098970">
    <property type="term" value="P:postsynaptic neurotransmitter receptor diffusion trapping"/>
    <property type="evidence" value="ECO:0007669"/>
    <property type="project" value="TreeGrafter"/>
</dbReference>
<dbReference type="GO" id="GO:0099590">
    <property type="term" value="P:neurotransmitter receptor internalization"/>
    <property type="evidence" value="ECO:0007669"/>
    <property type="project" value="TreeGrafter"/>
</dbReference>
<dbReference type="GO" id="GO:0098839">
    <property type="term" value="C:postsynaptic density membrane"/>
    <property type="evidence" value="ECO:0007669"/>
    <property type="project" value="TreeGrafter"/>
</dbReference>